<dbReference type="InterPro" id="IPR050406">
    <property type="entry name" value="FGGY_Carb_Kinase"/>
</dbReference>
<evidence type="ECO:0000313" key="7">
    <source>
        <dbReference type="Proteomes" id="UP000189670"/>
    </source>
</evidence>
<dbReference type="PIRSF" id="PIRSF000538">
    <property type="entry name" value="GlpK"/>
    <property type="match status" value="1"/>
</dbReference>
<dbReference type="PANTHER" id="PTHR43095:SF5">
    <property type="entry name" value="XYLULOSE KINASE"/>
    <property type="match status" value="1"/>
</dbReference>
<reference evidence="7" key="1">
    <citation type="submission" date="2012-11" db="EMBL/GenBank/DDBJ databases">
        <authorList>
            <person name="Lucero-Rivera Y.E."/>
            <person name="Tovar-Ramirez D."/>
        </authorList>
    </citation>
    <scope>NUCLEOTIDE SEQUENCE [LARGE SCALE GENOMIC DNA]</scope>
    <source>
        <strain evidence="7">Araruama</strain>
    </source>
</reference>
<keyword evidence="2" id="KW-0808">Transferase</keyword>
<dbReference type="EMBL" id="ATBP01000127">
    <property type="protein sequence ID" value="ETR72636.1"/>
    <property type="molecule type" value="Genomic_DNA"/>
</dbReference>
<gene>
    <name evidence="6" type="ORF">OMM_01557</name>
</gene>
<comment type="similarity">
    <text evidence="1">Belongs to the FGGY kinase family.</text>
</comment>
<dbReference type="InterPro" id="IPR000577">
    <property type="entry name" value="Carb_kinase_FGGY"/>
</dbReference>
<feature type="domain" description="Carbohydrate kinase FGGY C-terminal" evidence="5">
    <location>
        <begin position="265"/>
        <end position="458"/>
    </location>
</feature>
<evidence type="ECO:0000313" key="6">
    <source>
        <dbReference type="EMBL" id="ETR72636.1"/>
    </source>
</evidence>
<sequence length="519" mass="58382">MTRDLILTIDNGTQSIRALIFDLQGNLLAKEQVKFRPPYVSPEPGWAELPPDKYWESLCNVCQTLWQTSRLDKTRIAGVALTTQRGTVINVDHSGKALRPAILWLDQRKIDSPPFTNPLWAMIFKAFGATQTIDYFVKEAECNWIYTHEPEIWQKTHKFLLLSGYLIHRLIDRFVDSIAAQVGFIPFDYKTLKWAPSWSWQWKHLPITPDMLPELYPPGHILGQITSKASAVTGIPEGLPLVAAAADKACEILGSGGIVPSIGCLSFGTTATINVTHNKYIEQTRLIPPYPSAIPGCYSIEAQISRGFWMVSWFMEEFGHFEKKQSQKSGVPVEKLFDQMIQNIPAGSMGLILQPFWSPGVRFPGPEAKGGIIGFGDVHTRAHLYRSILEGLAYALREGKERIVKRTHIPFEKLRVSGGGSQSDTAMQITADIFGIPAERPHLFETSGLGAAIDAAVGLKFYPDFQSAITEMVRSGKAFEPIEKNQHIYNQLYESVYKRMYNHLKPLYDQIRRITGYPE</sequence>
<dbReference type="InterPro" id="IPR018485">
    <property type="entry name" value="FGGY_C"/>
</dbReference>
<dbReference type="InterPro" id="IPR043129">
    <property type="entry name" value="ATPase_NBD"/>
</dbReference>
<accession>A0A1V1PCY5</accession>
<evidence type="ECO:0000256" key="1">
    <source>
        <dbReference type="ARBA" id="ARBA00009156"/>
    </source>
</evidence>
<dbReference type="Proteomes" id="UP000189670">
    <property type="component" value="Unassembled WGS sequence"/>
</dbReference>
<organism evidence="6 7">
    <name type="scientific">Candidatus Magnetoglobus multicellularis str. Araruama</name>
    <dbReference type="NCBI Taxonomy" id="890399"/>
    <lineage>
        <taxon>Bacteria</taxon>
        <taxon>Pseudomonadati</taxon>
        <taxon>Thermodesulfobacteriota</taxon>
        <taxon>Desulfobacteria</taxon>
        <taxon>Desulfobacterales</taxon>
        <taxon>Desulfobacteraceae</taxon>
        <taxon>Candidatus Magnetoglobus</taxon>
    </lineage>
</organism>
<protein>
    <submittedName>
        <fullName evidence="6">Carbohydrate kinase, FGGY</fullName>
    </submittedName>
</protein>
<dbReference type="GO" id="GO:0016301">
    <property type="term" value="F:kinase activity"/>
    <property type="evidence" value="ECO:0007669"/>
    <property type="project" value="UniProtKB-KW"/>
</dbReference>
<evidence type="ECO:0000256" key="3">
    <source>
        <dbReference type="ARBA" id="ARBA00022777"/>
    </source>
</evidence>
<dbReference type="InterPro" id="IPR018484">
    <property type="entry name" value="FGGY_N"/>
</dbReference>
<dbReference type="SUPFAM" id="SSF53067">
    <property type="entry name" value="Actin-like ATPase domain"/>
    <property type="match status" value="2"/>
</dbReference>
<evidence type="ECO:0000256" key="2">
    <source>
        <dbReference type="ARBA" id="ARBA00022679"/>
    </source>
</evidence>
<dbReference type="AlphaFoldDB" id="A0A1V1PCY5"/>
<proteinExistence type="inferred from homology"/>
<evidence type="ECO:0000259" key="5">
    <source>
        <dbReference type="Pfam" id="PF02782"/>
    </source>
</evidence>
<dbReference type="GO" id="GO:0005975">
    <property type="term" value="P:carbohydrate metabolic process"/>
    <property type="evidence" value="ECO:0007669"/>
    <property type="project" value="InterPro"/>
</dbReference>
<name>A0A1V1PCY5_9BACT</name>
<dbReference type="Pfam" id="PF00370">
    <property type="entry name" value="FGGY_N"/>
    <property type="match status" value="1"/>
</dbReference>
<dbReference type="Pfam" id="PF02782">
    <property type="entry name" value="FGGY_C"/>
    <property type="match status" value="1"/>
</dbReference>
<keyword evidence="3 6" id="KW-0418">Kinase</keyword>
<feature type="domain" description="Carbohydrate kinase FGGY N-terminal" evidence="4">
    <location>
        <begin position="6"/>
        <end position="254"/>
    </location>
</feature>
<comment type="caution">
    <text evidence="6">The sequence shown here is derived from an EMBL/GenBank/DDBJ whole genome shotgun (WGS) entry which is preliminary data.</text>
</comment>
<dbReference type="CDD" id="cd07779">
    <property type="entry name" value="ASKHA_NBD_FGGY_YgcE-like"/>
    <property type="match status" value="1"/>
</dbReference>
<dbReference type="Gene3D" id="3.30.420.40">
    <property type="match status" value="2"/>
</dbReference>
<dbReference type="PANTHER" id="PTHR43095">
    <property type="entry name" value="SUGAR KINASE"/>
    <property type="match status" value="1"/>
</dbReference>
<evidence type="ECO:0000259" key="4">
    <source>
        <dbReference type="Pfam" id="PF00370"/>
    </source>
</evidence>